<gene>
    <name evidence="1" type="ORF">EYF80_013944</name>
</gene>
<proteinExistence type="predicted"/>
<accession>A0A4Z2ID26</accession>
<comment type="caution">
    <text evidence="1">The sequence shown here is derived from an EMBL/GenBank/DDBJ whole genome shotgun (WGS) entry which is preliminary data.</text>
</comment>
<organism evidence="1 2">
    <name type="scientific">Liparis tanakae</name>
    <name type="common">Tanaka's snailfish</name>
    <dbReference type="NCBI Taxonomy" id="230148"/>
    <lineage>
        <taxon>Eukaryota</taxon>
        <taxon>Metazoa</taxon>
        <taxon>Chordata</taxon>
        <taxon>Craniata</taxon>
        <taxon>Vertebrata</taxon>
        <taxon>Euteleostomi</taxon>
        <taxon>Actinopterygii</taxon>
        <taxon>Neopterygii</taxon>
        <taxon>Teleostei</taxon>
        <taxon>Neoteleostei</taxon>
        <taxon>Acanthomorphata</taxon>
        <taxon>Eupercaria</taxon>
        <taxon>Perciformes</taxon>
        <taxon>Cottioidei</taxon>
        <taxon>Cottales</taxon>
        <taxon>Liparidae</taxon>
        <taxon>Liparis</taxon>
    </lineage>
</organism>
<keyword evidence="2" id="KW-1185">Reference proteome</keyword>
<sequence>MVLRTRRTVSIPDILICLPLRSAQLARISITGPNEIIRRKKLEVKYQGGKEQSTTCPGSLEVLTGNSLFVASGEEGSHCGRVSGRRAGEERRVTLYRSRKPGLLKVTGTQYAEPDGQPHGRSMYRSVSTPLEQTLLPAPDGMPCLAPVPQGYYHAISVTRVPRGQRRGMGRTPQAEHIQGVRFEDFMFANDLQSAARAIAHVKPPGASACFGTGGSRGKTHRAYCPTSNRSMGLVLNMQATAIKSIYKVIVFQFMFLLKLQMVESLFSISGTDAHGDLRVFPLCLNLSVLLTVSLSPPQPGPINSLPRGGWDNEDYSVKHY</sequence>
<name>A0A4Z2ID26_9TELE</name>
<reference evidence="1 2" key="1">
    <citation type="submission" date="2019-03" db="EMBL/GenBank/DDBJ databases">
        <title>First draft genome of Liparis tanakae, snailfish: a comprehensive survey of snailfish specific genes.</title>
        <authorList>
            <person name="Kim W."/>
            <person name="Song I."/>
            <person name="Jeong J.-H."/>
            <person name="Kim D."/>
            <person name="Kim S."/>
            <person name="Ryu S."/>
            <person name="Song J.Y."/>
            <person name="Lee S.K."/>
        </authorList>
    </citation>
    <scope>NUCLEOTIDE SEQUENCE [LARGE SCALE GENOMIC DNA]</scope>
    <source>
        <tissue evidence="1">Muscle</tissue>
    </source>
</reference>
<protein>
    <submittedName>
        <fullName evidence="1">Uncharacterized protein</fullName>
    </submittedName>
</protein>
<dbReference type="Proteomes" id="UP000314294">
    <property type="component" value="Unassembled WGS sequence"/>
</dbReference>
<dbReference type="AlphaFoldDB" id="A0A4Z2ID26"/>
<dbReference type="EMBL" id="SRLO01000099">
    <property type="protein sequence ID" value="TNN75797.1"/>
    <property type="molecule type" value="Genomic_DNA"/>
</dbReference>
<evidence type="ECO:0000313" key="2">
    <source>
        <dbReference type="Proteomes" id="UP000314294"/>
    </source>
</evidence>
<evidence type="ECO:0000313" key="1">
    <source>
        <dbReference type="EMBL" id="TNN75797.1"/>
    </source>
</evidence>